<dbReference type="RefSeq" id="WP_054593455.1">
    <property type="nucleotide sequence ID" value="NZ_CP012830.1"/>
</dbReference>
<protein>
    <submittedName>
        <fullName evidence="1">Glycosyl transferase family 1</fullName>
    </submittedName>
</protein>
<dbReference type="GO" id="GO:0016740">
    <property type="term" value="F:transferase activity"/>
    <property type="evidence" value="ECO:0007669"/>
    <property type="project" value="UniProtKB-KW"/>
</dbReference>
<reference evidence="2" key="1">
    <citation type="submission" date="2015-09" db="EMBL/GenBank/DDBJ databases">
        <title>Whole genome sequence of Pseudomonas fluorescens FW300-N2E3.</title>
        <authorList>
            <person name="Ray J."/>
            <person name="Melnyk R."/>
            <person name="Deutschbauer A."/>
        </authorList>
    </citation>
    <scope>NUCLEOTIDE SEQUENCE [LARGE SCALE GENOMIC DNA]</scope>
    <source>
        <strain evidence="2">FW300-N2E3</strain>
    </source>
</reference>
<dbReference type="Gene3D" id="3.40.50.2000">
    <property type="entry name" value="Glycogen Phosphorylase B"/>
    <property type="match status" value="1"/>
</dbReference>
<name>A0A0N9WC69_PSEFL</name>
<dbReference type="Proteomes" id="UP000066487">
    <property type="component" value="Chromosome"/>
</dbReference>
<accession>A0A0N9WC69</accession>
<keyword evidence="1" id="KW-0808">Transferase</keyword>
<dbReference type="SUPFAM" id="SSF53756">
    <property type="entry name" value="UDP-Glycosyltransferase/glycogen phosphorylase"/>
    <property type="match status" value="1"/>
</dbReference>
<proteinExistence type="predicted"/>
<evidence type="ECO:0000313" key="1">
    <source>
        <dbReference type="EMBL" id="ALH99876.1"/>
    </source>
</evidence>
<dbReference type="PANTHER" id="PTHR12526">
    <property type="entry name" value="GLYCOSYLTRANSFERASE"/>
    <property type="match status" value="1"/>
</dbReference>
<dbReference type="Pfam" id="PF13692">
    <property type="entry name" value="Glyco_trans_1_4"/>
    <property type="match status" value="1"/>
</dbReference>
<gene>
    <name evidence="1" type="ORF">AO353_02010</name>
</gene>
<organism evidence="1 2">
    <name type="scientific">Pseudomonas fluorescens</name>
    <dbReference type="NCBI Taxonomy" id="294"/>
    <lineage>
        <taxon>Bacteria</taxon>
        <taxon>Pseudomonadati</taxon>
        <taxon>Pseudomonadota</taxon>
        <taxon>Gammaproteobacteria</taxon>
        <taxon>Pseudomonadales</taxon>
        <taxon>Pseudomonadaceae</taxon>
        <taxon>Pseudomonas</taxon>
    </lineage>
</organism>
<evidence type="ECO:0000313" key="2">
    <source>
        <dbReference type="Proteomes" id="UP000066487"/>
    </source>
</evidence>
<sequence length="415" mass="46690">MLNPVKKSLLIFTLSPPLPANSGAPIYITNTLIPLADKYDLHLYTIGGSDEIAHIKRYQGLYDRYFRSVHIEPRALMPSQKGEVGRIAHSLVHLYHGLPFMDASYYSYNAVRNARKIVKKYNIQAMEIHSSHLAFFKKFMPEVPALLVSHNIESDIFPFWIPQHLTGWRKAAVEYVARASRHNAHQVEVENKWKFEAMTFISMSDMARVSDVVEKSYIPLCLPVKGIDYADKPEQHINLLWMGGFWWHPNAEGVLWFVRSILPLISDKLAVLNIRLHFLGAAPPDELKAVDDGQNIFVHGFVDSLEDMLDSAHLLFVPLLSGGGVRVKILEAMSNGIPVLSTSKGCEGLGATDGLDIVVRDDAQAFADAILQLAVDPVRRSQLSSACKQLLNEKYNLQSCIHEKDRIYHKLLASV</sequence>
<dbReference type="CDD" id="cd03801">
    <property type="entry name" value="GT4_PimA-like"/>
    <property type="match status" value="1"/>
</dbReference>
<dbReference type="AlphaFoldDB" id="A0A0N9WC69"/>
<reference evidence="1 2" key="2">
    <citation type="journal article" date="2018" name="Nature">
        <title>Mutant phenotypes for thousands of bacterial genes of unknown function.</title>
        <authorList>
            <person name="Price M.N."/>
            <person name="Wetmore K.M."/>
            <person name="Waters R.J."/>
            <person name="Callaghan M."/>
            <person name="Ray J."/>
            <person name="Liu H."/>
            <person name="Kuehl J.V."/>
            <person name="Melnyk R.A."/>
            <person name="Lamson J.S."/>
            <person name="Suh Y."/>
            <person name="Carlson H.K."/>
            <person name="Esquivel Z."/>
            <person name="Sadeeshkumar H."/>
            <person name="Chakraborty R."/>
            <person name="Zane G.M."/>
            <person name="Rubin B.E."/>
            <person name="Wall J.D."/>
            <person name="Visel A."/>
            <person name="Bristow J."/>
            <person name="Blow M.J."/>
            <person name="Arkin A.P."/>
            <person name="Deutschbauer A.M."/>
        </authorList>
    </citation>
    <scope>NUCLEOTIDE SEQUENCE [LARGE SCALE GENOMIC DNA]</scope>
    <source>
        <strain evidence="1 2">FW300-N2E3</strain>
    </source>
</reference>
<dbReference type="EMBL" id="CP012830">
    <property type="protein sequence ID" value="ALH99876.1"/>
    <property type="molecule type" value="Genomic_DNA"/>
</dbReference>
<dbReference type="OrthoDB" id="9807209at2"/>